<evidence type="ECO:0000313" key="3">
    <source>
        <dbReference type="Proteomes" id="UP000824540"/>
    </source>
</evidence>
<sequence>MCGCDSMPHVPWPPCCAYPLFVISSKHPTPPLLLHPLWKVPWSQLAAPRVSHSHSVSDPVPSFAQLHLHAQDPQPHPEPRVGHTGAWAQGQAEETPPMVRTGMQDSPLNLAHYAHCGA</sequence>
<keyword evidence="3" id="KW-1185">Reference proteome</keyword>
<reference evidence="2" key="1">
    <citation type="thesis" date="2021" institute="BYU ScholarsArchive" country="Provo, UT, USA">
        <title>Applications of and Algorithms for Genome Assembly and Genomic Analyses with an Emphasis on Marine Teleosts.</title>
        <authorList>
            <person name="Pickett B.D."/>
        </authorList>
    </citation>
    <scope>NUCLEOTIDE SEQUENCE</scope>
    <source>
        <strain evidence="2">HI-2016</strain>
    </source>
</reference>
<name>A0A8T2PJ32_9TELE</name>
<comment type="caution">
    <text evidence="2">The sequence shown here is derived from an EMBL/GenBank/DDBJ whole genome shotgun (WGS) entry which is preliminary data.</text>
</comment>
<evidence type="ECO:0000313" key="2">
    <source>
        <dbReference type="EMBL" id="KAG9348887.1"/>
    </source>
</evidence>
<feature type="region of interest" description="Disordered" evidence="1">
    <location>
        <begin position="70"/>
        <end position="104"/>
    </location>
</feature>
<dbReference type="Proteomes" id="UP000824540">
    <property type="component" value="Unassembled WGS sequence"/>
</dbReference>
<evidence type="ECO:0000256" key="1">
    <source>
        <dbReference type="SAM" id="MobiDB-lite"/>
    </source>
</evidence>
<proteinExistence type="predicted"/>
<gene>
    <name evidence="2" type="ORF">JZ751_029204</name>
</gene>
<dbReference type="EMBL" id="JAFBMS010000010">
    <property type="protein sequence ID" value="KAG9348887.1"/>
    <property type="molecule type" value="Genomic_DNA"/>
</dbReference>
<organism evidence="2 3">
    <name type="scientific">Albula glossodonta</name>
    <name type="common">roundjaw bonefish</name>
    <dbReference type="NCBI Taxonomy" id="121402"/>
    <lineage>
        <taxon>Eukaryota</taxon>
        <taxon>Metazoa</taxon>
        <taxon>Chordata</taxon>
        <taxon>Craniata</taxon>
        <taxon>Vertebrata</taxon>
        <taxon>Euteleostomi</taxon>
        <taxon>Actinopterygii</taxon>
        <taxon>Neopterygii</taxon>
        <taxon>Teleostei</taxon>
        <taxon>Albuliformes</taxon>
        <taxon>Albulidae</taxon>
        <taxon>Albula</taxon>
    </lineage>
</organism>
<accession>A0A8T2PJ32</accession>
<protein>
    <submittedName>
        <fullName evidence="2">Uncharacterized protein</fullName>
    </submittedName>
</protein>
<dbReference type="AlphaFoldDB" id="A0A8T2PJ32"/>